<organism evidence="1 2">
    <name type="scientific">Anoxybacterium hadale</name>
    <dbReference type="NCBI Taxonomy" id="3408580"/>
    <lineage>
        <taxon>Bacteria</taxon>
        <taxon>Bacillati</taxon>
        <taxon>Bacillota</taxon>
        <taxon>Clostridia</taxon>
        <taxon>Peptostreptococcales</taxon>
        <taxon>Anaerovoracaceae</taxon>
        <taxon>Anoxybacterium</taxon>
    </lineage>
</organism>
<dbReference type="Proteomes" id="UP000594014">
    <property type="component" value="Chromosome"/>
</dbReference>
<dbReference type="EMBL" id="CP042469">
    <property type="protein sequence ID" value="QOX65256.1"/>
    <property type="molecule type" value="Genomic_DNA"/>
</dbReference>
<proteinExistence type="predicted"/>
<accession>A0ACD1AFM0</accession>
<evidence type="ECO:0000313" key="2">
    <source>
        <dbReference type="Proteomes" id="UP000594014"/>
    </source>
</evidence>
<protein>
    <submittedName>
        <fullName evidence="1">Fluoride efflux transporter CrcB</fullName>
    </submittedName>
</protein>
<evidence type="ECO:0000313" key="1">
    <source>
        <dbReference type="EMBL" id="QOX65256.1"/>
    </source>
</evidence>
<reference evidence="1" key="1">
    <citation type="submission" date="2019-08" db="EMBL/GenBank/DDBJ databases">
        <title>Genome sequence of Clostridiales bacterium MT110.</title>
        <authorList>
            <person name="Cao J."/>
        </authorList>
    </citation>
    <scope>NUCLEOTIDE SEQUENCE</scope>
    <source>
        <strain evidence="1">MT110</strain>
    </source>
</reference>
<keyword evidence="2" id="KW-1185">Reference proteome</keyword>
<gene>
    <name evidence="1" type="primary">crcB</name>
    <name evidence="1" type="ORF">FRZ06_18825</name>
</gene>
<name>A0ACD1AFM0_9FIRM</name>
<sequence>MSNYLMVLVGGSCGAVCRFALSSIIKRLLSTEFPIATLLINAIGSFFIGLLMSAHPGDFHQLLLGTGFMGGFTTFSTFQYENISLLQKKSYLILSSYIISSFVLCILLALLGLHLGGSAIFWYN</sequence>